<protein>
    <submittedName>
        <fullName evidence="1">Uncharacterized protein</fullName>
    </submittedName>
</protein>
<sequence>MDAQQRRAIMVLIAWLYQSTQQNSLAQALIVFDQSREPQWAYRPYRRLGPIRRFIDIWAEEEDGGFNDNFFEFYTRFTKAEVKRLASVFELPTKFAIDGRGTHATVESPEHALAVFLWRAAHPVPLGFLITYFGKSRPWLSRVYNGVLDYIWDTWSSRISFDHQLMCEGKLETYAHAIGHSFDSNEDELIFGFINGTQVTICRPK</sequence>
<proteinExistence type="predicted"/>
<gene>
    <name evidence="1" type="ORF">CC80DRAFT_591893</name>
</gene>
<keyword evidence="2" id="KW-1185">Reference proteome</keyword>
<dbReference type="EMBL" id="ML976987">
    <property type="protein sequence ID" value="KAF1958107.1"/>
    <property type="molecule type" value="Genomic_DNA"/>
</dbReference>
<dbReference type="Proteomes" id="UP000800035">
    <property type="component" value="Unassembled WGS sequence"/>
</dbReference>
<accession>A0A6A5UAG1</accession>
<dbReference type="AlphaFoldDB" id="A0A6A5UAG1"/>
<dbReference type="OrthoDB" id="5289248at2759"/>
<evidence type="ECO:0000313" key="2">
    <source>
        <dbReference type="Proteomes" id="UP000800035"/>
    </source>
</evidence>
<organism evidence="1 2">
    <name type="scientific">Byssothecium circinans</name>
    <dbReference type="NCBI Taxonomy" id="147558"/>
    <lineage>
        <taxon>Eukaryota</taxon>
        <taxon>Fungi</taxon>
        <taxon>Dikarya</taxon>
        <taxon>Ascomycota</taxon>
        <taxon>Pezizomycotina</taxon>
        <taxon>Dothideomycetes</taxon>
        <taxon>Pleosporomycetidae</taxon>
        <taxon>Pleosporales</taxon>
        <taxon>Massarineae</taxon>
        <taxon>Massarinaceae</taxon>
        <taxon>Byssothecium</taxon>
    </lineage>
</organism>
<evidence type="ECO:0000313" key="1">
    <source>
        <dbReference type="EMBL" id="KAF1958107.1"/>
    </source>
</evidence>
<name>A0A6A5UAG1_9PLEO</name>
<reference evidence="1" key="1">
    <citation type="journal article" date="2020" name="Stud. Mycol.">
        <title>101 Dothideomycetes genomes: a test case for predicting lifestyles and emergence of pathogens.</title>
        <authorList>
            <person name="Haridas S."/>
            <person name="Albert R."/>
            <person name="Binder M."/>
            <person name="Bloem J."/>
            <person name="Labutti K."/>
            <person name="Salamov A."/>
            <person name="Andreopoulos B."/>
            <person name="Baker S."/>
            <person name="Barry K."/>
            <person name="Bills G."/>
            <person name="Bluhm B."/>
            <person name="Cannon C."/>
            <person name="Castanera R."/>
            <person name="Culley D."/>
            <person name="Daum C."/>
            <person name="Ezra D."/>
            <person name="Gonzalez J."/>
            <person name="Henrissat B."/>
            <person name="Kuo A."/>
            <person name="Liang C."/>
            <person name="Lipzen A."/>
            <person name="Lutzoni F."/>
            <person name="Magnuson J."/>
            <person name="Mondo S."/>
            <person name="Nolan M."/>
            <person name="Ohm R."/>
            <person name="Pangilinan J."/>
            <person name="Park H.-J."/>
            <person name="Ramirez L."/>
            <person name="Alfaro M."/>
            <person name="Sun H."/>
            <person name="Tritt A."/>
            <person name="Yoshinaga Y."/>
            <person name="Zwiers L.-H."/>
            <person name="Turgeon B."/>
            <person name="Goodwin S."/>
            <person name="Spatafora J."/>
            <person name="Crous P."/>
            <person name="Grigoriev I."/>
        </authorList>
    </citation>
    <scope>NUCLEOTIDE SEQUENCE</scope>
    <source>
        <strain evidence="1">CBS 675.92</strain>
    </source>
</reference>